<organism evidence="3 4">
    <name type="scientific">Xenoophorus captivus</name>
    <dbReference type="NCBI Taxonomy" id="1517983"/>
    <lineage>
        <taxon>Eukaryota</taxon>
        <taxon>Metazoa</taxon>
        <taxon>Chordata</taxon>
        <taxon>Craniata</taxon>
        <taxon>Vertebrata</taxon>
        <taxon>Euteleostomi</taxon>
        <taxon>Actinopterygii</taxon>
        <taxon>Neopterygii</taxon>
        <taxon>Teleostei</taxon>
        <taxon>Neoteleostei</taxon>
        <taxon>Acanthomorphata</taxon>
        <taxon>Ovalentaria</taxon>
        <taxon>Atherinomorphae</taxon>
        <taxon>Cyprinodontiformes</taxon>
        <taxon>Goodeidae</taxon>
        <taxon>Xenoophorus</taxon>
    </lineage>
</organism>
<dbReference type="Gene3D" id="1.10.555.10">
    <property type="entry name" value="Rho GTPase activation protein"/>
    <property type="match status" value="1"/>
</dbReference>
<keyword evidence="4" id="KW-1185">Reference proteome</keyword>
<evidence type="ECO:0000313" key="3">
    <source>
        <dbReference type="EMBL" id="MEQ2205406.1"/>
    </source>
</evidence>
<dbReference type="PANTHER" id="PTHR15904">
    <property type="entry name" value="FAM13"/>
    <property type="match status" value="1"/>
</dbReference>
<dbReference type="Pfam" id="PF00620">
    <property type="entry name" value="RhoGAP"/>
    <property type="match status" value="1"/>
</dbReference>
<dbReference type="SUPFAM" id="SSF48350">
    <property type="entry name" value="GTPase activation domain, GAP"/>
    <property type="match status" value="1"/>
</dbReference>
<sequence length="287" mass="32410">MVEALHQEGLFRVNGNVRAVETLKLRLESGDDEDLFSESDLCTVSSLLKRYLRDLPEGLVNLTVQQKLIQHYHDSRDAVSWWVIKDLLRQLPDVHHSLLRYLCNFLTLVERNHKENRMTAHNLATVVVHTVQPVLLSTGSTELKEEDRPSCDSPAPHIENDLNSLEDLQHLNKSCNKTPKSKKTKVRKGRNNGMPQVTCQPRLVSPSTRSFSIPIVLPLTSELRSPSPEVMNTSPLPELDTLRTASPHVDFSLSGSTEGLSRSVSGIYMSKVNIFRGYFAFSDDLWT</sequence>
<evidence type="ECO:0000259" key="2">
    <source>
        <dbReference type="PROSITE" id="PS50238"/>
    </source>
</evidence>
<proteinExistence type="predicted"/>
<name>A0ABV0RBK0_9TELE</name>
<protein>
    <recommendedName>
        <fullName evidence="2">Rho-GAP domain-containing protein</fullName>
    </recommendedName>
</protein>
<dbReference type="PROSITE" id="PS50238">
    <property type="entry name" value="RHOGAP"/>
    <property type="match status" value="1"/>
</dbReference>
<dbReference type="InterPro" id="IPR039102">
    <property type="entry name" value="FAM13"/>
</dbReference>
<feature type="domain" description="Rho-GAP" evidence="2">
    <location>
        <begin position="1"/>
        <end position="169"/>
    </location>
</feature>
<accession>A0ABV0RBK0</accession>
<reference evidence="3 4" key="1">
    <citation type="submission" date="2021-06" db="EMBL/GenBank/DDBJ databases">
        <authorList>
            <person name="Palmer J.M."/>
        </authorList>
    </citation>
    <scope>NUCLEOTIDE SEQUENCE [LARGE SCALE GENOMIC DNA]</scope>
    <source>
        <strain evidence="3 4">XC_2019</strain>
        <tissue evidence="3">Muscle</tissue>
    </source>
</reference>
<dbReference type="PANTHER" id="PTHR15904:SF18">
    <property type="entry name" value="PROTEIN FAM13A"/>
    <property type="match status" value="1"/>
</dbReference>
<dbReference type="InterPro" id="IPR000198">
    <property type="entry name" value="RhoGAP_dom"/>
</dbReference>
<dbReference type="InterPro" id="IPR008936">
    <property type="entry name" value="Rho_GTPase_activation_prot"/>
</dbReference>
<dbReference type="EMBL" id="JAHRIN010042080">
    <property type="protein sequence ID" value="MEQ2205406.1"/>
    <property type="molecule type" value="Genomic_DNA"/>
</dbReference>
<evidence type="ECO:0000256" key="1">
    <source>
        <dbReference type="SAM" id="MobiDB-lite"/>
    </source>
</evidence>
<feature type="compositionally biased region" description="Basic residues" evidence="1">
    <location>
        <begin position="179"/>
        <end position="190"/>
    </location>
</feature>
<dbReference type="SMART" id="SM00324">
    <property type="entry name" value="RhoGAP"/>
    <property type="match status" value="1"/>
</dbReference>
<dbReference type="Proteomes" id="UP001434883">
    <property type="component" value="Unassembled WGS sequence"/>
</dbReference>
<evidence type="ECO:0000313" key="4">
    <source>
        <dbReference type="Proteomes" id="UP001434883"/>
    </source>
</evidence>
<gene>
    <name evidence="3" type="ORF">XENOCAPTIV_027276</name>
</gene>
<comment type="caution">
    <text evidence="3">The sequence shown here is derived from an EMBL/GenBank/DDBJ whole genome shotgun (WGS) entry which is preliminary data.</text>
</comment>
<feature type="region of interest" description="Disordered" evidence="1">
    <location>
        <begin position="174"/>
        <end position="196"/>
    </location>
</feature>